<feature type="compositionally biased region" description="Pro residues" evidence="1">
    <location>
        <begin position="119"/>
        <end position="135"/>
    </location>
</feature>
<feature type="transmembrane region" description="Helical" evidence="2">
    <location>
        <begin position="33"/>
        <end position="53"/>
    </location>
</feature>
<evidence type="ECO:0000256" key="2">
    <source>
        <dbReference type="SAM" id="Phobius"/>
    </source>
</evidence>
<accession>A0A2I2KK12</accession>
<dbReference type="Proteomes" id="UP000234331">
    <property type="component" value="Unassembled WGS sequence"/>
</dbReference>
<protein>
    <submittedName>
        <fullName evidence="3">Uncharacterized protein</fullName>
    </submittedName>
</protein>
<evidence type="ECO:0000313" key="3">
    <source>
        <dbReference type="EMBL" id="SNQ46009.1"/>
    </source>
</evidence>
<feature type="region of interest" description="Disordered" evidence="1">
    <location>
        <begin position="112"/>
        <end position="135"/>
    </location>
</feature>
<name>A0A2I2KK12_9ACTN</name>
<sequence>MGMARYLIEPAVALLTVVLLLVIARWASLPQRALPSGVVLGGDFGLLVAVAVVDTPAEVGRLRGALRAQGIRSTWGAAVTPLHIDAAGNILSRPRVRRHVLVFGSDADRAARALSAPPGSAPPGSAPPGGPRSHS</sequence>
<keyword evidence="4" id="KW-1185">Reference proteome</keyword>
<dbReference type="EMBL" id="FZMO01000026">
    <property type="protein sequence ID" value="SNQ46009.1"/>
    <property type="molecule type" value="Genomic_DNA"/>
</dbReference>
<keyword evidence="2" id="KW-1133">Transmembrane helix</keyword>
<evidence type="ECO:0000256" key="1">
    <source>
        <dbReference type="SAM" id="MobiDB-lite"/>
    </source>
</evidence>
<reference evidence="3 4" key="1">
    <citation type="submission" date="2017-06" db="EMBL/GenBank/DDBJ databases">
        <authorList>
            <person name="Kim H.J."/>
            <person name="Triplett B.A."/>
        </authorList>
    </citation>
    <scope>NUCLEOTIDE SEQUENCE [LARGE SCALE GENOMIC DNA]</scope>
    <source>
        <strain evidence="3">FRACA_ARgP5</strain>
    </source>
</reference>
<keyword evidence="2" id="KW-0472">Membrane</keyword>
<feature type="transmembrane region" description="Helical" evidence="2">
    <location>
        <begin position="7"/>
        <end position="27"/>
    </location>
</feature>
<keyword evidence="2" id="KW-0812">Transmembrane</keyword>
<organism evidence="3 4">
    <name type="scientific">Frankia canadensis</name>
    <dbReference type="NCBI Taxonomy" id="1836972"/>
    <lineage>
        <taxon>Bacteria</taxon>
        <taxon>Bacillati</taxon>
        <taxon>Actinomycetota</taxon>
        <taxon>Actinomycetes</taxon>
        <taxon>Frankiales</taxon>
        <taxon>Frankiaceae</taxon>
        <taxon>Frankia</taxon>
    </lineage>
</organism>
<dbReference type="AlphaFoldDB" id="A0A2I2KK12"/>
<gene>
    <name evidence="3" type="ORF">FRACA_1210002</name>
</gene>
<evidence type="ECO:0000313" key="4">
    <source>
        <dbReference type="Proteomes" id="UP000234331"/>
    </source>
</evidence>
<proteinExistence type="predicted"/>